<accession>A0A2N5VHI2</accession>
<organism evidence="3 4">
    <name type="scientific">Puccinia coronata f. sp. avenae</name>
    <dbReference type="NCBI Taxonomy" id="200324"/>
    <lineage>
        <taxon>Eukaryota</taxon>
        <taxon>Fungi</taxon>
        <taxon>Dikarya</taxon>
        <taxon>Basidiomycota</taxon>
        <taxon>Pucciniomycotina</taxon>
        <taxon>Pucciniomycetes</taxon>
        <taxon>Pucciniales</taxon>
        <taxon>Pucciniaceae</taxon>
        <taxon>Puccinia</taxon>
    </lineage>
</organism>
<reference evidence="3 4" key="1">
    <citation type="submission" date="2017-11" db="EMBL/GenBank/DDBJ databases">
        <title>De novo assembly and phasing of dikaryotic genomes from two isolates of Puccinia coronata f. sp. avenae, the causal agent of oat crown rust.</title>
        <authorList>
            <person name="Miller M.E."/>
            <person name="Zhang Y."/>
            <person name="Omidvar V."/>
            <person name="Sperschneider J."/>
            <person name="Schwessinger B."/>
            <person name="Raley C."/>
            <person name="Palmer J.M."/>
            <person name="Garnica D."/>
            <person name="Upadhyaya N."/>
            <person name="Rathjen J."/>
            <person name="Taylor J.M."/>
            <person name="Park R.F."/>
            <person name="Dodds P.N."/>
            <person name="Hirsch C.D."/>
            <person name="Kianian S.F."/>
            <person name="Figueroa M."/>
        </authorList>
    </citation>
    <scope>NUCLEOTIDE SEQUENCE [LARGE SCALE GENOMIC DNA]</scope>
    <source>
        <strain evidence="3">12SD80</strain>
    </source>
</reference>
<evidence type="ECO:0000313" key="4">
    <source>
        <dbReference type="Proteomes" id="UP000235392"/>
    </source>
</evidence>
<comment type="caution">
    <text evidence="3">The sequence shown here is derived from an EMBL/GenBank/DDBJ whole genome shotgun (WGS) entry which is preliminary data.</text>
</comment>
<evidence type="ECO:0000313" key="2">
    <source>
        <dbReference type="EMBL" id="PLW23758.1"/>
    </source>
</evidence>
<dbReference type="EMBL" id="PGCI01000625">
    <property type="protein sequence ID" value="PLW23758.1"/>
    <property type="molecule type" value="Genomic_DNA"/>
</dbReference>
<feature type="region of interest" description="Disordered" evidence="1">
    <location>
        <begin position="34"/>
        <end position="71"/>
    </location>
</feature>
<proteinExistence type="predicted"/>
<sequence>MNVDICSQLPAAARVFVSDCIGPRFSLRSVPKGLSFGGKRDPPNAGWIRSKFRCQPEGPTRRGTTKFQRDSSYAKLKRHTIPFAERVGASRFCPPEASDQARE</sequence>
<dbReference type="EMBL" id="PGCI01000016">
    <property type="protein sequence ID" value="PLW49463.1"/>
    <property type="molecule type" value="Genomic_DNA"/>
</dbReference>
<gene>
    <name evidence="3" type="ORF">PCASD_01985</name>
    <name evidence="2" type="ORF">PCASD_12612</name>
</gene>
<evidence type="ECO:0000256" key="1">
    <source>
        <dbReference type="SAM" id="MobiDB-lite"/>
    </source>
</evidence>
<dbReference type="Proteomes" id="UP000235392">
    <property type="component" value="Unassembled WGS sequence"/>
</dbReference>
<name>A0A2N5VHI2_9BASI</name>
<protein>
    <submittedName>
        <fullName evidence="3">Uncharacterized protein</fullName>
    </submittedName>
</protein>
<dbReference type="AlphaFoldDB" id="A0A2N5VHI2"/>
<evidence type="ECO:0000313" key="3">
    <source>
        <dbReference type="EMBL" id="PLW49463.1"/>
    </source>
</evidence>